<feature type="compositionally biased region" description="Basic and acidic residues" evidence="1">
    <location>
        <begin position="114"/>
        <end position="124"/>
    </location>
</feature>
<feature type="region of interest" description="Disordered" evidence="1">
    <location>
        <begin position="149"/>
        <end position="244"/>
    </location>
</feature>
<feature type="compositionally biased region" description="Low complexity" evidence="1">
    <location>
        <begin position="189"/>
        <end position="202"/>
    </location>
</feature>
<reference evidence="3" key="1">
    <citation type="submission" date="2018-11" db="EMBL/GenBank/DDBJ databases">
        <authorList>
            <consortium name="Pathogen Informatics"/>
        </authorList>
    </citation>
    <scope>NUCLEOTIDE SEQUENCE</scope>
</reference>
<name>A0A3S5B217_9PLAT</name>
<feature type="compositionally biased region" description="Polar residues" evidence="1">
    <location>
        <begin position="158"/>
        <end position="172"/>
    </location>
</feature>
<evidence type="ECO:0000313" key="3">
    <source>
        <dbReference type="EMBL" id="VEL38078.1"/>
    </source>
</evidence>
<keyword evidence="2" id="KW-0732">Signal</keyword>
<sequence>MGKIQGFICWIGFLINLFSPAASQFSGTQQLALGPNENFTGGFRHSSIGPRNFGPPMHSGRPIRPIRHDVLEPIIGAGNEQIAGHMPGPDLPQRGPHPNLNPMHPHRPTHFHAMPHEPHPEQKADHPFRAHLLPRPDWWNQHARIRVESEETKGTGGMHQNTAVQEVNMSNRVDTDVQANADNSDEANKSSSSSRSISSKASSGEDNFSPIGGGNNFENMKAPVLEKHGPPEKQEISDSNRHQTIEKLDKKRMHMEMFPKDKGKESHPFGARDQIVSLINIFN</sequence>
<feature type="region of interest" description="Disordered" evidence="1">
    <location>
        <begin position="80"/>
        <end position="124"/>
    </location>
</feature>
<comment type="caution">
    <text evidence="3">The sequence shown here is derived from an EMBL/GenBank/DDBJ whole genome shotgun (WGS) entry which is preliminary data.</text>
</comment>
<gene>
    <name evidence="3" type="ORF">PXEA_LOCUS31518</name>
</gene>
<accession>A0A3S5B217</accession>
<organism evidence="3 4">
    <name type="scientific">Protopolystoma xenopodis</name>
    <dbReference type="NCBI Taxonomy" id="117903"/>
    <lineage>
        <taxon>Eukaryota</taxon>
        <taxon>Metazoa</taxon>
        <taxon>Spiralia</taxon>
        <taxon>Lophotrochozoa</taxon>
        <taxon>Platyhelminthes</taxon>
        <taxon>Monogenea</taxon>
        <taxon>Polyopisthocotylea</taxon>
        <taxon>Polystomatidea</taxon>
        <taxon>Polystomatidae</taxon>
        <taxon>Protopolystoma</taxon>
    </lineage>
</organism>
<dbReference type="Proteomes" id="UP000784294">
    <property type="component" value="Unassembled WGS sequence"/>
</dbReference>
<protein>
    <submittedName>
        <fullName evidence="3">Uncharacterized protein</fullName>
    </submittedName>
</protein>
<keyword evidence="4" id="KW-1185">Reference proteome</keyword>
<dbReference type="EMBL" id="CAAALY010256816">
    <property type="protein sequence ID" value="VEL38078.1"/>
    <property type="molecule type" value="Genomic_DNA"/>
</dbReference>
<feature type="compositionally biased region" description="Basic and acidic residues" evidence="1">
    <location>
        <begin position="224"/>
        <end position="244"/>
    </location>
</feature>
<feature type="signal peptide" evidence="2">
    <location>
        <begin position="1"/>
        <end position="23"/>
    </location>
</feature>
<feature type="chain" id="PRO_5018599348" evidence="2">
    <location>
        <begin position="24"/>
        <end position="283"/>
    </location>
</feature>
<proteinExistence type="predicted"/>
<evidence type="ECO:0000256" key="2">
    <source>
        <dbReference type="SAM" id="SignalP"/>
    </source>
</evidence>
<dbReference type="AlphaFoldDB" id="A0A3S5B217"/>
<evidence type="ECO:0000313" key="4">
    <source>
        <dbReference type="Proteomes" id="UP000784294"/>
    </source>
</evidence>
<evidence type="ECO:0000256" key="1">
    <source>
        <dbReference type="SAM" id="MobiDB-lite"/>
    </source>
</evidence>